<dbReference type="PANTHER" id="PTHR33376">
    <property type="match status" value="1"/>
</dbReference>
<dbReference type="Pfam" id="PF03480">
    <property type="entry name" value="DctP"/>
    <property type="match status" value="1"/>
</dbReference>
<keyword evidence="6" id="KW-1185">Reference proteome</keyword>
<feature type="signal peptide" evidence="4">
    <location>
        <begin position="1"/>
        <end position="19"/>
    </location>
</feature>
<comment type="similarity">
    <text evidence="1">Belongs to the bacterial solute-binding protein 7 family.</text>
</comment>
<protein>
    <submittedName>
        <fullName evidence="5">C4-dicarboxylate ABC transporter substrate-binding protein</fullName>
    </submittedName>
</protein>
<reference evidence="5 6" key="1">
    <citation type="submission" date="2019-10" db="EMBL/GenBank/DDBJ databases">
        <title>Georgenia wutianyii sp. nov. and Georgenia yuyongxinii sp. nov. isolated from plateau pika (Ochotona curzoniae) in the Qinghai-Tibet plateau of China.</title>
        <authorList>
            <person name="Tian Z."/>
        </authorList>
    </citation>
    <scope>NUCLEOTIDE SEQUENCE [LARGE SCALE GENOMIC DNA]</scope>
    <source>
        <strain evidence="5 6">JCM 15130</strain>
    </source>
</reference>
<evidence type="ECO:0000256" key="2">
    <source>
        <dbReference type="ARBA" id="ARBA00022448"/>
    </source>
</evidence>
<dbReference type="EMBL" id="WHPD01001563">
    <property type="protein sequence ID" value="MPV88443.1"/>
    <property type="molecule type" value="Genomic_DNA"/>
</dbReference>
<dbReference type="Proteomes" id="UP000429644">
    <property type="component" value="Unassembled WGS sequence"/>
</dbReference>
<feature type="chain" id="PRO_5038613672" evidence="4">
    <location>
        <begin position="20"/>
        <end position="418"/>
    </location>
</feature>
<dbReference type="Gene3D" id="3.40.190.170">
    <property type="entry name" value="Bacterial extracellular solute-binding protein, family 7"/>
    <property type="match status" value="1"/>
</dbReference>
<dbReference type="InterPro" id="IPR038404">
    <property type="entry name" value="TRAP_DctP_sf"/>
</dbReference>
<sequence length="418" mass="44876">VAAGTVVAIGAVLALAACAQDAKSQAQTASEGIAYGASIETWREAFKEVAPITIVAQSSAPQGSAVGKMYEEYWAEVEEWSDGKITFDISYSNAIAATLEVDDALRDGRLDMGNVLPVYEPDQYPLNAALADASFIGDQAPNINPLMLHGAMNDVAWSTPQFREEYESNGMVPVLPWFSGDSNGIQCVEPTSSLADFKGRQVVAAGRVNALELEALGASPVSMPYTELFEALQRGVVDCSLNSMRVATLMGTYEVARNFTIDDEVGLAKNPGGWALSKSKWDSLPLVAQQLLFDKTRVILDNNIAGSTKFQVDGLATILEQGGQTSTFDDAARQAVKAANDKALEAMRESSNLDDGQKLVDDMRAATTEWASKVADDLGFGGDVAFADFPDWHKQHGYDLSAYLDAVYEKAMNQARPA</sequence>
<evidence type="ECO:0000313" key="5">
    <source>
        <dbReference type="EMBL" id="MPV88443.1"/>
    </source>
</evidence>
<keyword evidence="2" id="KW-0813">Transport</keyword>
<proteinExistence type="inferred from homology"/>
<dbReference type="GO" id="GO:0055085">
    <property type="term" value="P:transmembrane transport"/>
    <property type="evidence" value="ECO:0007669"/>
    <property type="project" value="InterPro"/>
</dbReference>
<keyword evidence="3 4" id="KW-0732">Signal</keyword>
<dbReference type="InterPro" id="IPR018389">
    <property type="entry name" value="DctP_fam"/>
</dbReference>
<gene>
    <name evidence="5" type="ORF">GB882_07170</name>
</gene>
<dbReference type="AlphaFoldDB" id="A0A7J9UVP5"/>
<feature type="non-terminal residue" evidence="5">
    <location>
        <position position="1"/>
    </location>
</feature>
<evidence type="ECO:0000256" key="1">
    <source>
        <dbReference type="ARBA" id="ARBA00009023"/>
    </source>
</evidence>
<dbReference type="NCBIfam" id="NF037995">
    <property type="entry name" value="TRAP_S1"/>
    <property type="match status" value="1"/>
</dbReference>
<organism evidence="5 6">
    <name type="scientific">Georgenia ruanii</name>
    <dbReference type="NCBI Taxonomy" id="348442"/>
    <lineage>
        <taxon>Bacteria</taxon>
        <taxon>Bacillati</taxon>
        <taxon>Actinomycetota</taxon>
        <taxon>Actinomycetes</taxon>
        <taxon>Micrococcales</taxon>
        <taxon>Bogoriellaceae</taxon>
        <taxon>Georgenia</taxon>
    </lineage>
</organism>
<evidence type="ECO:0000256" key="4">
    <source>
        <dbReference type="SAM" id="SignalP"/>
    </source>
</evidence>
<dbReference type="PANTHER" id="PTHR33376:SF7">
    <property type="entry name" value="C4-DICARBOXYLATE-BINDING PROTEIN DCTB"/>
    <property type="match status" value="1"/>
</dbReference>
<name>A0A7J9UVP5_9MICO</name>
<accession>A0A7J9UVP5</accession>
<comment type="caution">
    <text evidence="5">The sequence shown here is derived from an EMBL/GenBank/DDBJ whole genome shotgun (WGS) entry which is preliminary data.</text>
</comment>
<evidence type="ECO:0000256" key="3">
    <source>
        <dbReference type="ARBA" id="ARBA00022729"/>
    </source>
</evidence>
<evidence type="ECO:0000313" key="6">
    <source>
        <dbReference type="Proteomes" id="UP000429644"/>
    </source>
</evidence>